<dbReference type="SUPFAM" id="SSF55073">
    <property type="entry name" value="Nucleotide cyclase"/>
    <property type="match status" value="1"/>
</dbReference>
<protein>
    <submittedName>
        <fullName evidence="5">GGDEF domain-containing protein</fullName>
    </submittedName>
</protein>
<dbReference type="RefSeq" id="WP_191146026.1">
    <property type="nucleotide sequence ID" value="NZ_JACXAF010000025.1"/>
</dbReference>
<keyword evidence="2" id="KW-1133">Transmembrane helix</keyword>
<evidence type="ECO:0000256" key="1">
    <source>
        <dbReference type="SAM" id="Coils"/>
    </source>
</evidence>
<feature type="transmembrane region" description="Helical" evidence="2">
    <location>
        <begin position="12"/>
        <end position="30"/>
    </location>
</feature>
<gene>
    <name evidence="5" type="ORF">IC617_16165</name>
</gene>
<dbReference type="InterPro" id="IPR035919">
    <property type="entry name" value="EAL_sf"/>
</dbReference>
<accession>A0A8J6QS26</accession>
<dbReference type="EMBL" id="JACXAF010000025">
    <property type="protein sequence ID" value="MBD1390966.1"/>
    <property type="molecule type" value="Genomic_DNA"/>
</dbReference>
<dbReference type="CDD" id="cd01948">
    <property type="entry name" value="EAL"/>
    <property type="match status" value="1"/>
</dbReference>
<comment type="caution">
    <text evidence="5">The sequence shown here is derived from an EMBL/GenBank/DDBJ whole genome shotgun (WGS) entry which is preliminary data.</text>
</comment>
<dbReference type="InterPro" id="IPR043128">
    <property type="entry name" value="Rev_trsase/Diguanyl_cyclase"/>
</dbReference>
<evidence type="ECO:0000256" key="2">
    <source>
        <dbReference type="SAM" id="Phobius"/>
    </source>
</evidence>
<keyword evidence="6" id="KW-1185">Reference proteome</keyword>
<dbReference type="PROSITE" id="PS50887">
    <property type="entry name" value="GGDEF"/>
    <property type="match status" value="1"/>
</dbReference>
<proteinExistence type="predicted"/>
<reference evidence="5" key="1">
    <citation type="submission" date="2020-09" db="EMBL/GenBank/DDBJ databases">
        <title>A novel bacterium of genus Neiella, isolated from South China Sea.</title>
        <authorList>
            <person name="Huang H."/>
            <person name="Mo K."/>
            <person name="Hu Y."/>
        </authorList>
    </citation>
    <scope>NUCLEOTIDE SEQUENCE</scope>
    <source>
        <strain evidence="5">HB171785</strain>
    </source>
</reference>
<dbReference type="InterPro" id="IPR000160">
    <property type="entry name" value="GGDEF_dom"/>
</dbReference>
<keyword evidence="1" id="KW-0175">Coiled coil</keyword>
<feature type="domain" description="GGDEF" evidence="4">
    <location>
        <begin position="251"/>
        <end position="382"/>
    </location>
</feature>
<dbReference type="Pfam" id="PF00563">
    <property type="entry name" value="EAL"/>
    <property type="match status" value="1"/>
</dbReference>
<dbReference type="Gene3D" id="3.30.70.270">
    <property type="match status" value="1"/>
</dbReference>
<feature type="domain" description="EAL" evidence="3">
    <location>
        <begin position="391"/>
        <end position="642"/>
    </location>
</feature>
<dbReference type="PANTHER" id="PTHR33121:SF79">
    <property type="entry name" value="CYCLIC DI-GMP PHOSPHODIESTERASE PDED-RELATED"/>
    <property type="match status" value="1"/>
</dbReference>
<dbReference type="PROSITE" id="PS50883">
    <property type="entry name" value="EAL"/>
    <property type="match status" value="1"/>
</dbReference>
<dbReference type="SMART" id="SM00052">
    <property type="entry name" value="EAL"/>
    <property type="match status" value="1"/>
</dbReference>
<feature type="coiled-coil region" evidence="1">
    <location>
        <begin position="156"/>
        <end position="203"/>
    </location>
</feature>
<dbReference type="AlphaFoldDB" id="A0A8J6QS26"/>
<evidence type="ECO:0000313" key="5">
    <source>
        <dbReference type="EMBL" id="MBD1390966.1"/>
    </source>
</evidence>
<dbReference type="GO" id="GO:0071111">
    <property type="term" value="F:cyclic-guanylate-specific phosphodiesterase activity"/>
    <property type="evidence" value="ECO:0007669"/>
    <property type="project" value="InterPro"/>
</dbReference>
<evidence type="ECO:0000313" key="6">
    <source>
        <dbReference type="Proteomes" id="UP000638014"/>
    </source>
</evidence>
<name>A0A8J6QS26_9GAMM</name>
<keyword evidence="2" id="KW-0472">Membrane</keyword>
<dbReference type="SMART" id="SM00267">
    <property type="entry name" value="GGDEF"/>
    <property type="match status" value="1"/>
</dbReference>
<sequence length="642" mass="71470">MSAVANVKKTTWLLFALSIVVMSVITLVILNQSLQQNTHNATQFTRNLILESVNKQPDWQALQRQFPIQSIIVDDIEQEQRLVDYQASDNNSGLSTLLAAIVEPQASEITVHGYQIQLKLDNSQALNQTGITMLLCLLVMIALAATLTKLLPRVANKQLAIDKANLQAALEQISEQQTDVQLADSTSDTLLELNAQLKTINEQVISPLLAKDDEIAALKRHAFHDALSGFGNKNLFKEEMMGLLQQSSVTNYGLLVIVRASALGAINDEAGYAAGDSYIKDLVKVVNTVTAHYQRFSCYRLNTSDLAITFNFEAKAEHTKIAELFTGQLNDLTRKSERDELANVGITDFQSGDEVSELLARCDNALSLAATRSGNSWHFSDSPLNQAEQGKQQWRALIMEVIENSRVSLYGQPQMALNDAASVYTELQARFTDAEGQPISTASLIAQAQSNDLMIQLDKTIIENAINLARDTAPYTDNYAINLSNSSIMDAHFCIWLERHLLRDPAITRRLVFEVSEHGLTSDIAAGRRIIDIIHRVGARFTIEHFGTSILSLKYFRELNPDWVKLDASHTNELQADRKLQYFIRTLVDITHQMGVRVIAEAVETVEQKQLLDNLNIDVIQGYFVGKPEPIEVPSETSVSFE</sequence>
<dbReference type="Gene3D" id="3.20.20.450">
    <property type="entry name" value="EAL domain"/>
    <property type="match status" value="1"/>
</dbReference>
<feature type="transmembrane region" description="Helical" evidence="2">
    <location>
        <begin position="125"/>
        <end position="147"/>
    </location>
</feature>
<dbReference type="Pfam" id="PF00990">
    <property type="entry name" value="GGDEF"/>
    <property type="match status" value="1"/>
</dbReference>
<dbReference type="InterPro" id="IPR001633">
    <property type="entry name" value="EAL_dom"/>
</dbReference>
<evidence type="ECO:0000259" key="4">
    <source>
        <dbReference type="PROSITE" id="PS50887"/>
    </source>
</evidence>
<evidence type="ECO:0000259" key="3">
    <source>
        <dbReference type="PROSITE" id="PS50883"/>
    </source>
</evidence>
<dbReference type="InterPro" id="IPR029787">
    <property type="entry name" value="Nucleotide_cyclase"/>
</dbReference>
<dbReference type="InterPro" id="IPR050706">
    <property type="entry name" value="Cyclic-di-GMP_PDE-like"/>
</dbReference>
<dbReference type="PANTHER" id="PTHR33121">
    <property type="entry name" value="CYCLIC DI-GMP PHOSPHODIESTERASE PDEF"/>
    <property type="match status" value="1"/>
</dbReference>
<keyword evidence="2" id="KW-0812">Transmembrane</keyword>
<dbReference type="SUPFAM" id="SSF141868">
    <property type="entry name" value="EAL domain-like"/>
    <property type="match status" value="1"/>
</dbReference>
<organism evidence="5 6">
    <name type="scientific">Neiella litorisoli</name>
    <dbReference type="NCBI Taxonomy" id="2771431"/>
    <lineage>
        <taxon>Bacteria</taxon>
        <taxon>Pseudomonadati</taxon>
        <taxon>Pseudomonadota</taxon>
        <taxon>Gammaproteobacteria</taxon>
        <taxon>Alteromonadales</taxon>
        <taxon>Echinimonadaceae</taxon>
        <taxon>Neiella</taxon>
    </lineage>
</organism>
<dbReference type="Proteomes" id="UP000638014">
    <property type="component" value="Unassembled WGS sequence"/>
</dbReference>